<organism evidence="1 2">
    <name type="scientific">Bradyrhizobium erythrophlei</name>
    <dbReference type="NCBI Taxonomy" id="1437360"/>
    <lineage>
        <taxon>Bacteria</taxon>
        <taxon>Pseudomonadati</taxon>
        <taxon>Pseudomonadota</taxon>
        <taxon>Alphaproteobacteria</taxon>
        <taxon>Hyphomicrobiales</taxon>
        <taxon>Nitrobacteraceae</taxon>
        <taxon>Bradyrhizobium</taxon>
    </lineage>
</organism>
<dbReference type="AlphaFoldDB" id="A0A1M5PXR9"/>
<dbReference type="EMBL" id="LT670817">
    <property type="protein sequence ID" value="SHH06685.1"/>
    <property type="molecule type" value="Genomic_DNA"/>
</dbReference>
<dbReference type="OrthoDB" id="8241931at2"/>
<sequence>MSTYVTKTYDRLDRICYDRYGSTDNRIVEWVIDQDYGIELYGIVLPIGIVIDLPDAPQQMSGPKVLPQIFLWS</sequence>
<evidence type="ECO:0000313" key="1">
    <source>
        <dbReference type="EMBL" id="SHH06685.1"/>
    </source>
</evidence>
<dbReference type="InterPro" id="IPR008861">
    <property type="entry name" value="GpX-like"/>
</dbReference>
<evidence type="ECO:0000313" key="2">
    <source>
        <dbReference type="Proteomes" id="UP000189796"/>
    </source>
</evidence>
<reference evidence="1 2" key="1">
    <citation type="submission" date="2016-11" db="EMBL/GenBank/DDBJ databases">
        <authorList>
            <person name="Jaros S."/>
            <person name="Januszkiewicz K."/>
            <person name="Wedrychowicz H."/>
        </authorList>
    </citation>
    <scope>NUCLEOTIDE SEQUENCE [LARGE SCALE GENOMIC DNA]</scope>
    <source>
        <strain evidence="1 2">GAS138</strain>
    </source>
</reference>
<name>A0A1M5PXR9_9BRAD</name>
<protein>
    <submittedName>
        <fullName evidence="1">p2-like prophage tail protein X</fullName>
    </submittedName>
</protein>
<proteinExistence type="predicted"/>
<dbReference type="Proteomes" id="UP000189796">
    <property type="component" value="Chromosome I"/>
</dbReference>
<accession>A0A1M5PXR9</accession>
<gene>
    <name evidence="1" type="ORF">SAMN05443248_3561</name>
</gene>
<dbReference type="Pfam" id="PF05489">
    <property type="entry name" value="Phage_tail_X"/>
    <property type="match status" value="1"/>
</dbReference>
<dbReference type="RefSeq" id="WP_079602539.1">
    <property type="nucleotide sequence ID" value="NZ_LT670817.1"/>
</dbReference>